<evidence type="ECO:0000256" key="10">
    <source>
        <dbReference type="ARBA" id="ARBA00024190"/>
    </source>
</evidence>
<dbReference type="SUPFAM" id="SSF50998">
    <property type="entry name" value="Quinoprotein alcohol dehydrogenase-like"/>
    <property type="match status" value="1"/>
</dbReference>
<evidence type="ECO:0000256" key="8">
    <source>
        <dbReference type="ARBA" id="ARBA00022737"/>
    </source>
</evidence>
<dbReference type="eggNOG" id="KOG0646">
    <property type="taxonomic scope" value="Eukaryota"/>
</dbReference>
<comment type="subcellular location">
    <subcellularLocation>
        <location evidence="10">Dynein axonemal particle</location>
    </subcellularLocation>
    <subcellularLocation>
        <location evidence="1">Nucleus</location>
        <location evidence="1">Nucleolus</location>
    </subcellularLocation>
    <subcellularLocation>
        <location evidence="2">Nucleus</location>
        <location evidence="2">Nucleoplasm</location>
    </subcellularLocation>
</comment>
<dbReference type="PROSITE" id="PS50082">
    <property type="entry name" value="WD_REPEATS_2"/>
    <property type="match status" value="2"/>
</dbReference>
<dbReference type="InParanoid" id="W5M196"/>
<evidence type="ECO:0000256" key="1">
    <source>
        <dbReference type="ARBA" id="ARBA00004604"/>
    </source>
</evidence>
<evidence type="ECO:0000256" key="9">
    <source>
        <dbReference type="ARBA" id="ARBA00023242"/>
    </source>
</evidence>
<evidence type="ECO:0000256" key="6">
    <source>
        <dbReference type="ARBA" id="ARBA00022490"/>
    </source>
</evidence>
<dbReference type="InterPro" id="IPR011047">
    <property type="entry name" value="Quinoprotein_ADH-like_sf"/>
</dbReference>
<dbReference type="Bgee" id="ENSLOCG00000001858">
    <property type="expression patterns" value="Expressed in ovary and 13 other cell types or tissues"/>
</dbReference>
<proteinExistence type="inferred from homology"/>
<dbReference type="HOGENOM" id="CLU_029749_0_0_1"/>
<reference evidence="14" key="2">
    <citation type="submission" date="2025-08" db="UniProtKB">
        <authorList>
            <consortium name="Ensembl"/>
        </authorList>
    </citation>
    <scope>IDENTIFICATION</scope>
</reference>
<comment type="similarity">
    <text evidence="3">Belongs to the WD repeat IPI3/WDR18 family.</text>
</comment>
<evidence type="ECO:0000256" key="7">
    <source>
        <dbReference type="ARBA" id="ARBA00022574"/>
    </source>
</evidence>
<keyword evidence="15" id="KW-1185">Reference proteome</keyword>
<dbReference type="InterPro" id="IPR001680">
    <property type="entry name" value="WD40_rpt"/>
</dbReference>
<dbReference type="GO" id="GO:0005656">
    <property type="term" value="C:nuclear pre-replicative complex"/>
    <property type="evidence" value="ECO:0000318"/>
    <property type="project" value="GO_Central"/>
</dbReference>
<dbReference type="FunFam" id="2.130.10.10:FF:000420">
    <property type="entry name" value="WD repeat-containing protein 18"/>
    <property type="match status" value="1"/>
</dbReference>
<keyword evidence="5" id="KW-0217">Developmental protein</keyword>
<feature type="repeat" description="WD" evidence="11">
    <location>
        <begin position="267"/>
        <end position="308"/>
    </location>
</feature>
<dbReference type="Gene3D" id="2.130.10.10">
    <property type="entry name" value="YVTN repeat-like/Quinoprotein amine dehydrogenase"/>
    <property type="match status" value="2"/>
</dbReference>
<evidence type="ECO:0000313" key="14">
    <source>
        <dbReference type="Ensembl" id="ENSLOCP00000002153.1"/>
    </source>
</evidence>
<dbReference type="GeneTree" id="ENSGT00390000000289"/>
<evidence type="ECO:0000256" key="11">
    <source>
        <dbReference type="PROSITE-ProRule" id="PRU00221"/>
    </source>
</evidence>
<reference evidence="15" key="1">
    <citation type="submission" date="2011-12" db="EMBL/GenBank/DDBJ databases">
        <title>The Draft Genome of Lepisosteus oculatus.</title>
        <authorList>
            <consortium name="The Broad Institute Genome Assembly &amp; Analysis Group"/>
            <consortium name="Computational R&amp;D Group"/>
            <consortium name="and Sequencing Platform"/>
            <person name="Di Palma F."/>
            <person name="Alfoldi J."/>
            <person name="Johnson J."/>
            <person name="Berlin A."/>
            <person name="Gnerre S."/>
            <person name="Jaffe D."/>
            <person name="MacCallum I."/>
            <person name="Young S."/>
            <person name="Walker B.J."/>
            <person name="Lander E.S."/>
            <person name="Lindblad-Toh K."/>
        </authorList>
    </citation>
    <scope>NUCLEOTIDE SEQUENCE [LARGE SCALE GENOMIC DNA]</scope>
</reference>
<dbReference type="Pfam" id="PF14077">
    <property type="entry name" value="WDR18_C"/>
    <property type="match status" value="1"/>
</dbReference>
<dbReference type="FunCoup" id="W5M196">
    <property type="interactions" value="1431"/>
</dbReference>
<name>W5M196_LEPOC</name>
<dbReference type="GO" id="GO:0070121">
    <property type="term" value="P:Kupffer's vesicle development"/>
    <property type="evidence" value="ECO:0007669"/>
    <property type="project" value="Ensembl"/>
</dbReference>
<dbReference type="InterPro" id="IPR045227">
    <property type="entry name" value="WDR18/Ipi3/RID3"/>
</dbReference>
<evidence type="ECO:0000256" key="12">
    <source>
        <dbReference type="SAM" id="Coils"/>
    </source>
</evidence>
<dbReference type="EMBL" id="AHAT01011233">
    <property type="status" value="NOT_ANNOTATED_CDS"/>
    <property type="molecule type" value="Genomic_DNA"/>
</dbReference>
<protein>
    <recommendedName>
        <fullName evidence="4">WD repeat-containing protein 18</fullName>
    </recommendedName>
</protein>
<reference evidence="14" key="3">
    <citation type="submission" date="2025-09" db="UniProtKB">
        <authorList>
            <consortium name="Ensembl"/>
        </authorList>
    </citation>
    <scope>IDENTIFICATION</scope>
</reference>
<dbReference type="FunFam" id="2.130.10.10:FF:000702">
    <property type="entry name" value="WD repeat-containing protein 18"/>
    <property type="match status" value="1"/>
</dbReference>
<evidence type="ECO:0000259" key="13">
    <source>
        <dbReference type="Pfam" id="PF14077"/>
    </source>
</evidence>
<dbReference type="GO" id="GO:0005730">
    <property type="term" value="C:nucleolus"/>
    <property type="evidence" value="ECO:0007669"/>
    <property type="project" value="UniProtKB-SubCell"/>
</dbReference>
<keyword evidence="12" id="KW-0175">Coiled coil</keyword>
<dbReference type="PROSITE" id="PS00678">
    <property type="entry name" value="WD_REPEATS_1"/>
    <property type="match status" value="1"/>
</dbReference>
<keyword evidence="8" id="KW-0677">Repeat</keyword>
<dbReference type="GO" id="GO:0120293">
    <property type="term" value="C:dynein axonemal particle"/>
    <property type="evidence" value="ECO:0007669"/>
    <property type="project" value="UniProtKB-SubCell"/>
</dbReference>
<dbReference type="GO" id="GO:0006261">
    <property type="term" value="P:DNA-templated DNA replication"/>
    <property type="evidence" value="ECO:0000318"/>
    <property type="project" value="GO_Central"/>
</dbReference>
<evidence type="ECO:0000256" key="4">
    <source>
        <dbReference type="ARBA" id="ARBA00021267"/>
    </source>
</evidence>
<evidence type="ECO:0000256" key="5">
    <source>
        <dbReference type="ARBA" id="ARBA00022473"/>
    </source>
</evidence>
<dbReference type="InterPro" id="IPR015943">
    <property type="entry name" value="WD40/YVTN_repeat-like_dom_sf"/>
</dbReference>
<dbReference type="GO" id="GO:0007368">
    <property type="term" value="P:determination of left/right symmetry"/>
    <property type="evidence" value="ECO:0007669"/>
    <property type="project" value="Ensembl"/>
</dbReference>
<sequence>MAAPMEVVVCADSSGQLWNCAVYELHSWTNLLTYRGGNTSPRTLAVLNGEYILGAQLGKNYISVWEVQRKDQLQQKIVCPGVVTCLTASPNGLYLLAGIAEAIYLWEVRITCLLSLASNHHQIITCLKPLFRHAGHMRLFSINDLSFIYFCTFNVVQVDPLRTPEPRHVWAQHSLPITDIHCGLMGPQARVATASLDQTVKLWEISSGEMLLSVLFDVGIMSVTFDPCEYSLFCGGSDGSIFQVSLYSSNLSRDKAFQPDSEGNQVFKGHRNLVTCLSVSMDGTLLLSGSHDETVRLWDIQSKQSLRTLNHKGPVTNAFIMPAPANMFLPDGRPSVPLPRFSRHLNTTEQGEGPEAGGVSLRLGLHTQGSEESYLEKAEKLYSMMCAITDKRVFGDGENTKVRVAELEEEVKTLKKINKDLYEFSSQLLTKPS</sequence>
<evidence type="ECO:0000256" key="3">
    <source>
        <dbReference type="ARBA" id="ARBA00010143"/>
    </source>
</evidence>
<organism evidence="14 15">
    <name type="scientific">Lepisosteus oculatus</name>
    <name type="common">Spotted gar</name>
    <dbReference type="NCBI Taxonomy" id="7918"/>
    <lineage>
        <taxon>Eukaryota</taxon>
        <taxon>Metazoa</taxon>
        <taxon>Chordata</taxon>
        <taxon>Craniata</taxon>
        <taxon>Vertebrata</taxon>
        <taxon>Euteleostomi</taxon>
        <taxon>Actinopterygii</taxon>
        <taxon>Neopterygii</taxon>
        <taxon>Holostei</taxon>
        <taxon>Semionotiformes</taxon>
        <taxon>Lepisosteidae</taxon>
        <taxon>Lepisosteus</taxon>
    </lineage>
</organism>
<dbReference type="Proteomes" id="UP000018468">
    <property type="component" value="Linkage group LG19"/>
</dbReference>
<keyword evidence="7 11" id="KW-0853">WD repeat</keyword>
<evidence type="ECO:0000313" key="15">
    <source>
        <dbReference type="Proteomes" id="UP000018468"/>
    </source>
</evidence>
<dbReference type="SMART" id="SM00320">
    <property type="entry name" value="WD40"/>
    <property type="match status" value="4"/>
</dbReference>
<dbReference type="AlphaFoldDB" id="W5M196"/>
<dbReference type="InterPro" id="IPR026987">
    <property type="entry name" value="WDR18_C"/>
</dbReference>
<dbReference type="PANTHER" id="PTHR18763:SF0">
    <property type="entry name" value="WD REPEAT-CONTAINING PROTEIN 18"/>
    <property type="match status" value="1"/>
</dbReference>
<dbReference type="STRING" id="7918.ENSLOCP00000002153"/>
<evidence type="ECO:0000256" key="2">
    <source>
        <dbReference type="ARBA" id="ARBA00004642"/>
    </source>
</evidence>
<dbReference type="PROSITE" id="PS50294">
    <property type="entry name" value="WD_REPEATS_REGION"/>
    <property type="match status" value="1"/>
</dbReference>
<dbReference type="Ensembl" id="ENSLOCT00000002158.1">
    <property type="protein sequence ID" value="ENSLOCP00000002153.1"/>
    <property type="gene ID" value="ENSLOCG00000001858.1"/>
</dbReference>
<dbReference type="PANTHER" id="PTHR18763">
    <property type="entry name" value="WD-REPEAT PROTEIN 18"/>
    <property type="match status" value="1"/>
</dbReference>
<dbReference type="OMA" id="GVNARIY"/>
<keyword evidence="6" id="KW-0963">Cytoplasm</keyword>
<dbReference type="EMBL" id="AHAT01011232">
    <property type="status" value="NOT_ANNOTATED_CDS"/>
    <property type="molecule type" value="Genomic_DNA"/>
</dbReference>
<accession>W5M196</accession>
<keyword evidence="9" id="KW-0539">Nucleus</keyword>
<feature type="coiled-coil region" evidence="12">
    <location>
        <begin position="397"/>
        <end position="424"/>
    </location>
</feature>
<dbReference type="GO" id="GO:0006364">
    <property type="term" value="P:rRNA processing"/>
    <property type="evidence" value="ECO:0000318"/>
    <property type="project" value="GO_Central"/>
</dbReference>
<dbReference type="Pfam" id="PF00400">
    <property type="entry name" value="WD40"/>
    <property type="match status" value="2"/>
</dbReference>
<feature type="repeat" description="WD" evidence="11">
    <location>
        <begin position="191"/>
        <end position="213"/>
    </location>
</feature>
<dbReference type="EMBL" id="AHAT01011231">
    <property type="status" value="NOT_ANNOTATED_CDS"/>
    <property type="molecule type" value="Genomic_DNA"/>
</dbReference>
<dbReference type="GO" id="GO:0120330">
    <property type="term" value="C:rixosome complex"/>
    <property type="evidence" value="ECO:0000318"/>
    <property type="project" value="GO_Central"/>
</dbReference>
<dbReference type="InterPro" id="IPR019775">
    <property type="entry name" value="WD40_repeat_CS"/>
</dbReference>
<feature type="domain" description="WD repeat-containing protein 18 C-terminal" evidence="13">
    <location>
        <begin position="385"/>
        <end position="432"/>
    </location>
</feature>